<evidence type="ECO:0000313" key="2">
    <source>
        <dbReference type="EMBL" id="MCT2583603.1"/>
    </source>
</evidence>
<evidence type="ECO:0000256" key="1">
    <source>
        <dbReference type="SAM" id="MobiDB-lite"/>
    </source>
</evidence>
<reference evidence="2 3" key="1">
    <citation type="submission" date="2021-02" db="EMBL/GenBank/DDBJ databases">
        <title>Actinophytocola xerophila sp. nov., isolated from soil of cotton cropping field.</title>
        <authorList>
            <person name="Huang R."/>
            <person name="Chen X."/>
            <person name="Ge X."/>
            <person name="Liu W."/>
        </authorList>
    </citation>
    <scope>NUCLEOTIDE SEQUENCE [LARGE SCALE GENOMIC DNA]</scope>
    <source>
        <strain evidence="2 3">S1-96</strain>
    </source>
</reference>
<feature type="compositionally biased region" description="Low complexity" evidence="1">
    <location>
        <begin position="42"/>
        <end position="59"/>
    </location>
</feature>
<dbReference type="EMBL" id="JAFFZE010000009">
    <property type="protein sequence ID" value="MCT2583603.1"/>
    <property type="molecule type" value="Genomic_DNA"/>
</dbReference>
<evidence type="ECO:0000313" key="3">
    <source>
        <dbReference type="Proteomes" id="UP001156441"/>
    </source>
</evidence>
<feature type="region of interest" description="Disordered" evidence="1">
    <location>
        <begin position="30"/>
        <end position="78"/>
    </location>
</feature>
<feature type="compositionally biased region" description="Pro residues" evidence="1">
    <location>
        <begin position="30"/>
        <end position="41"/>
    </location>
</feature>
<keyword evidence="3" id="KW-1185">Reference proteome</keyword>
<accession>A0ABT2J6W7</accession>
<name>A0ABT2J6W7_9PSEU</name>
<comment type="caution">
    <text evidence="2">The sequence shown here is derived from an EMBL/GenBank/DDBJ whole genome shotgun (WGS) entry which is preliminary data.</text>
</comment>
<protein>
    <submittedName>
        <fullName evidence="2">Uncharacterized protein</fullName>
    </submittedName>
</protein>
<gene>
    <name evidence="2" type="ORF">JT362_10795</name>
</gene>
<dbReference type="RefSeq" id="WP_260190964.1">
    <property type="nucleotide sequence ID" value="NZ_JAFFZE010000009.1"/>
</dbReference>
<sequence length="160" mass="15930">MIALLLLIAVLILSGIGVGVYLIVRPGPEPSPEADPAPTPPVTSTRPGTTTPGTATAPAPGGGTGAGTTAIEPPPGGTDLRSVAAGYVDAVNARDEAAATALTCRGTDPGTLFSVSEGREVTLTGVEVIEGPVASATVLVGDDETALLMENEEDRWCVAI</sequence>
<proteinExistence type="predicted"/>
<organism evidence="2 3">
    <name type="scientific">Actinophytocola gossypii</name>
    <dbReference type="NCBI Taxonomy" id="2812003"/>
    <lineage>
        <taxon>Bacteria</taxon>
        <taxon>Bacillati</taxon>
        <taxon>Actinomycetota</taxon>
        <taxon>Actinomycetes</taxon>
        <taxon>Pseudonocardiales</taxon>
        <taxon>Pseudonocardiaceae</taxon>
    </lineage>
</organism>
<dbReference type="Proteomes" id="UP001156441">
    <property type="component" value="Unassembled WGS sequence"/>
</dbReference>